<dbReference type="PANTHER" id="PTHR22550:SF5">
    <property type="entry name" value="LEUCINE ZIPPER PROTEIN 4"/>
    <property type="match status" value="1"/>
</dbReference>
<gene>
    <name evidence="4" type="ORF">DP131_06865</name>
</gene>
<feature type="transmembrane region" description="Helical" evidence="3">
    <location>
        <begin position="312"/>
        <end position="334"/>
    </location>
</feature>
<dbReference type="RefSeq" id="WP_023439085.1">
    <property type="nucleotide sequence ID" value="NZ_CASHSW010000026.1"/>
</dbReference>
<feature type="transmembrane region" description="Helical" evidence="3">
    <location>
        <begin position="430"/>
        <end position="458"/>
    </location>
</feature>
<dbReference type="Proteomes" id="UP000290273">
    <property type="component" value="Unassembled WGS sequence"/>
</dbReference>
<sequence length="518" mass="58994">MANYLKKLLSSKKNENNNISEDNTKEYVIKKSLKENIELFKNNIFPGDNTIIYRQFKNKNSQLKFCVIFIDGMVNTEIINENILPQLMNTNINSKSKNLINCIKEEVLIVNEVKESNRLEEILSSLLMGKSILFIDGFEKVLILNTMQWEKRSIEEPQGESVVKGPREGFNESLITNISLIRRRIKSQELKLQFKEIGVRTKTTICIAYMDGIVNPKILKELENRLNKIDIEGVFSTGTIQELIRDNPLSAFNTIGNTERPDVVASKLLQGRIAVLCEGSPTVLTLPSLFIEQFQVNEDYYDNYIYASVNRILRIIAFILTTTIPAIYVAFTTFHKEMIPIKLSFSIYLAREGVPLPTSIEAILMVITFEIIREAGIRLPKHIGPTVSIVGALVLGDAAVNAKFVSAPIVIVAAIAGISELILYELRTAIVIWRFIFLILASVLGLYGVIFAGMGLVIQLMSIKTFGIPYMLKLIDLDKYNIVDATIRAPWWLLKYRTKFISKDRIRLKDYIKRRKRK</sequence>
<keyword evidence="2 3" id="KW-0472">Membrane</keyword>
<reference evidence="4 5" key="1">
    <citation type="submission" date="2018-06" db="EMBL/GenBank/DDBJ databases">
        <title>Genome conservation of Clostridium tetani.</title>
        <authorList>
            <person name="Bruggemann H."/>
            <person name="Popoff M.R."/>
        </authorList>
    </citation>
    <scope>NUCLEOTIDE SEQUENCE [LARGE SCALE GENOMIC DNA]</scope>
    <source>
        <strain evidence="4 5">63.05</strain>
    </source>
</reference>
<comment type="similarity">
    <text evidence="1">Belongs to the GerABKA family.</text>
</comment>
<organism evidence="4 5">
    <name type="scientific">Clostridium tetani</name>
    <dbReference type="NCBI Taxonomy" id="1513"/>
    <lineage>
        <taxon>Bacteria</taxon>
        <taxon>Bacillati</taxon>
        <taxon>Bacillota</taxon>
        <taxon>Clostridia</taxon>
        <taxon>Eubacteriales</taxon>
        <taxon>Clostridiaceae</taxon>
        <taxon>Clostridium</taxon>
    </lineage>
</organism>
<evidence type="ECO:0000256" key="3">
    <source>
        <dbReference type="SAM" id="Phobius"/>
    </source>
</evidence>
<dbReference type="EMBL" id="QMAU01000032">
    <property type="protein sequence ID" value="RXI56631.1"/>
    <property type="molecule type" value="Genomic_DNA"/>
</dbReference>
<dbReference type="PANTHER" id="PTHR22550">
    <property type="entry name" value="SPORE GERMINATION PROTEIN"/>
    <property type="match status" value="1"/>
</dbReference>
<dbReference type="InterPro" id="IPR050768">
    <property type="entry name" value="UPF0353/GerABKA_families"/>
</dbReference>
<dbReference type="PIRSF" id="PIRSF005690">
    <property type="entry name" value="GerBA"/>
    <property type="match status" value="1"/>
</dbReference>
<keyword evidence="3" id="KW-0812">Transmembrane</keyword>
<evidence type="ECO:0000256" key="1">
    <source>
        <dbReference type="ARBA" id="ARBA00005278"/>
    </source>
</evidence>
<dbReference type="InterPro" id="IPR004995">
    <property type="entry name" value="Spore_Ger"/>
</dbReference>
<accession>A0ABY0ESX0</accession>
<evidence type="ECO:0000256" key="2">
    <source>
        <dbReference type="ARBA" id="ARBA00023136"/>
    </source>
</evidence>
<name>A0ABY0ESX0_CLOTA</name>
<evidence type="ECO:0000313" key="4">
    <source>
        <dbReference type="EMBL" id="RXI56631.1"/>
    </source>
</evidence>
<comment type="caution">
    <text evidence="4">The sequence shown here is derived from an EMBL/GenBank/DDBJ whole genome shotgun (WGS) entry which is preliminary data.</text>
</comment>
<proteinExistence type="inferred from homology"/>
<protein>
    <submittedName>
        <fullName evidence="4">Spore germination protein</fullName>
    </submittedName>
</protein>
<keyword evidence="3" id="KW-1133">Transmembrane helix</keyword>
<evidence type="ECO:0000313" key="5">
    <source>
        <dbReference type="Proteomes" id="UP000290273"/>
    </source>
</evidence>
<feature type="transmembrane region" description="Helical" evidence="3">
    <location>
        <begin position="404"/>
        <end position="424"/>
    </location>
</feature>
<dbReference type="Pfam" id="PF03323">
    <property type="entry name" value="GerA"/>
    <property type="match status" value="1"/>
</dbReference>